<accession>A0A0E2HCN1</accession>
<feature type="signal peptide" evidence="1">
    <location>
        <begin position="1"/>
        <end position="17"/>
    </location>
</feature>
<keyword evidence="1" id="KW-0732">Signal</keyword>
<comment type="caution">
    <text evidence="2">The sequence shown here is derived from an EMBL/GenBank/DDBJ whole genome shotgun (WGS) entry which is preliminary data.</text>
</comment>
<evidence type="ECO:0008006" key="4">
    <source>
        <dbReference type="Google" id="ProtNLM"/>
    </source>
</evidence>
<organism evidence="2 3">
    <name type="scientific">[Clostridium] clostridioforme 90A8</name>
    <dbReference type="NCBI Taxonomy" id="999408"/>
    <lineage>
        <taxon>Bacteria</taxon>
        <taxon>Bacillati</taxon>
        <taxon>Bacillota</taxon>
        <taxon>Clostridia</taxon>
        <taxon>Lachnospirales</taxon>
        <taxon>Lachnospiraceae</taxon>
        <taxon>Enterocloster</taxon>
    </lineage>
</organism>
<dbReference type="Proteomes" id="UP000013085">
    <property type="component" value="Unassembled WGS sequence"/>
</dbReference>
<dbReference type="HOGENOM" id="CLU_3355431_0_0_9"/>
<name>A0A0E2HCN1_9FIRM</name>
<evidence type="ECO:0000313" key="3">
    <source>
        <dbReference type="Proteomes" id="UP000013085"/>
    </source>
</evidence>
<evidence type="ECO:0000313" key="2">
    <source>
        <dbReference type="EMBL" id="ENZ17458.1"/>
    </source>
</evidence>
<dbReference type="PROSITE" id="PS51257">
    <property type="entry name" value="PROKAR_LIPOPROTEIN"/>
    <property type="match status" value="1"/>
</dbReference>
<dbReference type="AlphaFoldDB" id="A0A0E2HCN1"/>
<gene>
    <name evidence="2" type="ORF">HMPREF1090_01758</name>
</gene>
<sequence>MRKFIALGLAMCIGASALTGCGKTSSGNTEYICRCI</sequence>
<dbReference type="EMBL" id="AGYR01000014">
    <property type="protein sequence ID" value="ENZ17458.1"/>
    <property type="molecule type" value="Genomic_DNA"/>
</dbReference>
<feature type="chain" id="PRO_5002395669" description="Lipoprotein" evidence="1">
    <location>
        <begin position="18"/>
        <end position="36"/>
    </location>
</feature>
<reference evidence="2 3" key="1">
    <citation type="submission" date="2013-01" db="EMBL/GenBank/DDBJ databases">
        <title>The Genome Sequence of Clostridium clostridioforme 90A8.</title>
        <authorList>
            <consortium name="The Broad Institute Genome Sequencing Platform"/>
            <person name="Earl A."/>
            <person name="Ward D."/>
            <person name="Feldgarden M."/>
            <person name="Gevers D."/>
            <person name="Courvalin P."/>
            <person name="Lambert T."/>
            <person name="Walker B."/>
            <person name="Young S.K."/>
            <person name="Zeng Q."/>
            <person name="Gargeya S."/>
            <person name="Fitzgerald M."/>
            <person name="Haas B."/>
            <person name="Abouelleil A."/>
            <person name="Alvarado L."/>
            <person name="Arachchi H.M."/>
            <person name="Berlin A.M."/>
            <person name="Chapman S.B."/>
            <person name="Dewar J."/>
            <person name="Goldberg J."/>
            <person name="Griggs A."/>
            <person name="Gujja S."/>
            <person name="Hansen M."/>
            <person name="Howarth C."/>
            <person name="Imamovic A."/>
            <person name="Larimer J."/>
            <person name="McCowan C."/>
            <person name="Murphy C."/>
            <person name="Neiman D."/>
            <person name="Pearson M."/>
            <person name="Priest M."/>
            <person name="Roberts A."/>
            <person name="Saif S."/>
            <person name="Shea T."/>
            <person name="Sisk P."/>
            <person name="Sykes S."/>
            <person name="Wortman J."/>
            <person name="Nusbaum C."/>
            <person name="Birren B."/>
        </authorList>
    </citation>
    <scope>NUCLEOTIDE SEQUENCE [LARGE SCALE GENOMIC DNA]</scope>
    <source>
        <strain evidence="2 3">90A8</strain>
    </source>
</reference>
<proteinExistence type="predicted"/>
<evidence type="ECO:0000256" key="1">
    <source>
        <dbReference type="SAM" id="SignalP"/>
    </source>
</evidence>
<protein>
    <recommendedName>
        <fullName evidence="4">Lipoprotein</fullName>
    </recommendedName>
</protein>